<protein>
    <submittedName>
        <fullName evidence="2">HPr kinase/phosphatase C-terminal domain-containing protein</fullName>
    </submittedName>
</protein>
<dbReference type="PANTHER" id="PTHR30305">
    <property type="entry name" value="PROTEIN YJDM-RELATED"/>
    <property type="match status" value="1"/>
</dbReference>
<sequence>MSGTIHASCVAIGGWGVLLAGESGRGKSDLALRLIDRGAELVSDDYTLIAAEGDRLVARAPRTIAGRIEVRGLGIIAMPSRPEAAVALLVDLGEAPVRMPDEGETRLLAGIAVPLVRLAALEASAPLKVELALAHLGRHGA</sequence>
<keyword evidence="3" id="KW-1185">Reference proteome</keyword>
<dbReference type="Proteomes" id="UP000776276">
    <property type="component" value="Unassembled WGS sequence"/>
</dbReference>
<accession>A0ABS6BFI6</accession>
<gene>
    <name evidence="2" type="ORF">KOF26_01880</name>
</gene>
<keyword evidence="2" id="KW-0808">Transferase</keyword>
<dbReference type="Pfam" id="PF07475">
    <property type="entry name" value="Hpr_kinase_C"/>
    <property type="match status" value="1"/>
</dbReference>
<dbReference type="EMBL" id="JAHKRT010000001">
    <property type="protein sequence ID" value="MBU3076601.1"/>
    <property type="molecule type" value="Genomic_DNA"/>
</dbReference>
<dbReference type="InterPro" id="IPR011104">
    <property type="entry name" value="Hpr_kin/Pase_C"/>
</dbReference>
<evidence type="ECO:0000313" key="3">
    <source>
        <dbReference type="Proteomes" id="UP000776276"/>
    </source>
</evidence>
<organism evidence="2 3">
    <name type="scientific">Sphingomonas quercus</name>
    <dbReference type="NCBI Taxonomy" id="2842451"/>
    <lineage>
        <taxon>Bacteria</taxon>
        <taxon>Pseudomonadati</taxon>
        <taxon>Pseudomonadota</taxon>
        <taxon>Alphaproteobacteria</taxon>
        <taxon>Sphingomonadales</taxon>
        <taxon>Sphingomonadaceae</taxon>
        <taxon>Sphingomonas</taxon>
    </lineage>
</organism>
<feature type="domain" description="HPr kinase/phosphorylase C-terminal" evidence="1">
    <location>
        <begin position="4"/>
        <end position="78"/>
    </location>
</feature>
<comment type="caution">
    <text evidence="2">The sequence shown here is derived from an EMBL/GenBank/DDBJ whole genome shotgun (WGS) entry which is preliminary data.</text>
</comment>
<dbReference type="PANTHER" id="PTHR30305:SF1">
    <property type="entry name" value="HPR KINASE_PHOSPHORYLASE"/>
    <property type="match status" value="1"/>
</dbReference>
<reference evidence="2 3" key="1">
    <citation type="submission" date="2021-06" db="EMBL/GenBank/DDBJ databases">
        <title>Sphingomonas sp. XMGL2, whole genome shotgun sequencing project.</title>
        <authorList>
            <person name="Zhao G."/>
            <person name="Shen L."/>
        </authorList>
    </citation>
    <scope>NUCLEOTIDE SEQUENCE [LARGE SCALE GENOMIC DNA]</scope>
    <source>
        <strain evidence="2 3">XMGL2</strain>
    </source>
</reference>
<name>A0ABS6BFI6_9SPHN</name>
<dbReference type="RefSeq" id="WP_216319073.1">
    <property type="nucleotide sequence ID" value="NZ_JAHKRT010000001.1"/>
</dbReference>
<dbReference type="CDD" id="cd01918">
    <property type="entry name" value="HprK_C"/>
    <property type="match status" value="1"/>
</dbReference>
<proteinExistence type="predicted"/>
<keyword evidence="2" id="KW-0418">Kinase</keyword>
<dbReference type="GO" id="GO:0016301">
    <property type="term" value="F:kinase activity"/>
    <property type="evidence" value="ECO:0007669"/>
    <property type="project" value="UniProtKB-KW"/>
</dbReference>
<evidence type="ECO:0000313" key="2">
    <source>
        <dbReference type="EMBL" id="MBU3076601.1"/>
    </source>
</evidence>
<evidence type="ECO:0000259" key="1">
    <source>
        <dbReference type="Pfam" id="PF07475"/>
    </source>
</evidence>